<evidence type="ECO:0000313" key="1">
    <source>
        <dbReference type="EMBL" id="CAD6338998.1"/>
    </source>
</evidence>
<protein>
    <submittedName>
        <fullName evidence="1">Uncharacterized protein</fullName>
    </submittedName>
</protein>
<accession>A0A811SEK7</accession>
<dbReference type="EMBL" id="CAJGYO010000019">
    <property type="protein sequence ID" value="CAD6338998.1"/>
    <property type="molecule type" value="Genomic_DNA"/>
</dbReference>
<sequence length="276" mass="30520">MVDCVHSSLCLFMHRNAIFLCERLSVQFPSETNAQLLATFYLHNNQPYAAYHILKGRKLPESRYLSATSCFRMNLLLEAEETLCPVNEPNMEVPSGATGHYLLGVIYRFIIHGVAEDTDECFNESTVLRLQQEHTSMSTLVKSNSANENRVLSSSISASLGDISPKQIKQLHANNIAEVPGYPHVRATALHVQNSATSNVAHFDAPSPTAAQTSGIMPPPLFRNVHAYQNTISGDAPMKQKANGASQPLRRKCLDEARPKKVGVFHLIAIIECCYL</sequence>
<proteinExistence type="predicted"/>
<name>A0A811SEK7_9POAL</name>
<keyword evidence="2" id="KW-1185">Reference proteome</keyword>
<evidence type="ECO:0000313" key="2">
    <source>
        <dbReference type="Proteomes" id="UP000604825"/>
    </source>
</evidence>
<dbReference type="AlphaFoldDB" id="A0A811SEK7"/>
<dbReference type="Pfam" id="PF12895">
    <property type="entry name" value="ANAPC3"/>
    <property type="match status" value="1"/>
</dbReference>
<dbReference type="Proteomes" id="UP000604825">
    <property type="component" value="Unassembled WGS sequence"/>
</dbReference>
<reference evidence="1" key="1">
    <citation type="submission" date="2020-10" db="EMBL/GenBank/DDBJ databases">
        <authorList>
            <person name="Han B."/>
            <person name="Lu T."/>
            <person name="Zhao Q."/>
            <person name="Huang X."/>
            <person name="Zhao Y."/>
        </authorList>
    </citation>
    <scope>NUCLEOTIDE SEQUENCE</scope>
</reference>
<gene>
    <name evidence="1" type="ORF">NCGR_LOCUS63096</name>
</gene>
<comment type="caution">
    <text evidence="1">The sequence shown here is derived from an EMBL/GenBank/DDBJ whole genome shotgun (WGS) entry which is preliminary data.</text>
</comment>
<dbReference type="OrthoDB" id="671806at2759"/>
<organism evidence="1 2">
    <name type="scientific">Miscanthus lutarioriparius</name>
    <dbReference type="NCBI Taxonomy" id="422564"/>
    <lineage>
        <taxon>Eukaryota</taxon>
        <taxon>Viridiplantae</taxon>
        <taxon>Streptophyta</taxon>
        <taxon>Embryophyta</taxon>
        <taxon>Tracheophyta</taxon>
        <taxon>Spermatophyta</taxon>
        <taxon>Magnoliopsida</taxon>
        <taxon>Liliopsida</taxon>
        <taxon>Poales</taxon>
        <taxon>Poaceae</taxon>
        <taxon>PACMAD clade</taxon>
        <taxon>Panicoideae</taxon>
        <taxon>Andropogonodae</taxon>
        <taxon>Andropogoneae</taxon>
        <taxon>Saccharinae</taxon>
        <taxon>Miscanthus</taxon>
    </lineage>
</organism>
<dbReference type="InterPro" id="IPR011990">
    <property type="entry name" value="TPR-like_helical_dom_sf"/>
</dbReference>
<dbReference type="Gene3D" id="1.25.40.10">
    <property type="entry name" value="Tetratricopeptide repeat domain"/>
    <property type="match status" value="1"/>
</dbReference>